<keyword evidence="3" id="KW-1185">Reference proteome</keyword>
<dbReference type="GO" id="GO:0016746">
    <property type="term" value="F:acyltransferase activity"/>
    <property type="evidence" value="ECO:0007669"/>
    <property type="project" value="UniProtKB-KW"/>
</dbReference>
<evidence type="ECO:0000313" key="2">
    <source>
        <dbReference type="EMBL" id="MFD2172278.1"/>
    </source>
</evidence>
<dbReference type="RefSeq" id="WP_386049664.1">
    <property type="nucleotide sequence ID" value="NZ_JBHUIO010000019.1"/>
</dbReference>
<accession>A0ABW5A2D5</accession>
<evidence type="ECO:0000313" key="3">
    <source>
        <dbReference type="Proteomes" id="UP001597343"/>
    </source>
</evidence>
<keyword evidence="2" id="KW-0012">Acyltransferase</keyword>
<protein>
    <submittedName>
        <fullName evidence="2">GNAT family N-acetyltransferase</fullName>
        <ecNumber evidence="2">2.3.1.-</ecNumber>
    </submittedName>
</protein>
<reference evidence="3" key="1">
    <citation type="journal article" date="2019" name="Int. J. Syst. Evol. Microbiol.">
        <title>The Global Catalogue of Microorganisms (GCM) 10K type strain sequencing project: providing services to taxonomists for standard genome sequencing and annotation.</title>
        <authorList>
            <consortium name="The Broad Institute Genomics Platform"/>
            <consortium name="The Broad Institute Genome Sequencing Center for Infectious Disease"/>
            <person name="Wu L."/>
            <person name="Ma J."/>
        </authorList>
    </citation>
    <scope>NUCLEOTIDE SEQUENCE [LARGE SCALE GENOMIC DNA]</scope>
    <source>
        <strain evidence="3">CGMCC 1.13574</strain>
    </source>
</reference>
<feature type="domain" description="N-acetyltransferase" evidence="1">
    <location>
        <begin position="137"/>
        <end position="273"/>
    </location>
</feature>
<organism evidence="2 3">
    <name type="scientific">Tumebacillus lipolyticus</name>
    <dbReference type="NCBI Taxonomy" id="1280370"/>
    <lineage>
        <taxon>Bacteria</taxon>
        <taxon>Bacillati</taxon>
        <taxon>Bacillota</taxon>
        <taxon>Bacilli</taxon>
        <taxon>Bacillales</taxon>
        <taxon>Alicyclobacillaceae</taxon>
        <taxon>Tumebacillus</taxon>
    </lineage>
</organism>
<proteinExistence type="predicted"/>
<dbReference type="Gene3D" id="3.40.630.30">
    <property type="match status" value="1"/>
</dbReference>
<dbReference type="EC" id="2.3.1.-" evidence="2"/>
<gene>
    <name evidence="2" type="ORF">ACFSOY_20220</name>
</gene>
<keyword evidence="2" id="KW-0808">Transferase</keyword>
<sequence length="273" mass="30065">MSSTLPIVTVELAKRLEGAEHLGLVQRLEAMMQDEKRHDQAVLKRFGDGTALINLETSWPFMNKVIGLTEADVHLLPEIVDHYAAYGVPCRVKTNPAYATPELLAALRQHGFVAEDFSTTTLYGVATEAIPPLSQGIGVRKMEGDEFDLFGELYVRAMNLPAERAQSVAHNQRLIASHADYHYYFASVDGEDAGVAMMFLHDRMGSFCAAATCQEHRGRGLQQALLSARMRDAARLGCDLVVAQAAYASTSQRNMLRCGMQIAFSDLVFIKQG</sequence>
<comment type="caution">
    <text evidence="2">The sequence shown here is derived from an EMBL/GenBank/DDBJ whole genome shotgun (WGS) entry which is preliminary data.</text>
</comment>
<dbReference type="InterPro" id="IPR000182">
    <property type="entry name" value="GNAT_dom"/>
</dbReference>
<dbReference type="Pfam" id="PF00583">
    <property type="entry name" value="Acetyltransf_1"/>
    <property type="match status" value="1"/>
</dbReference>
<dbReference type="CDD" id="cd04301">
    <property type="entry name" value="NAT_SF"/>
    <property type="match status" value="1"/>
</dbReference>
<dbReference type="InterPro" id="IPR016181">
    <property type="entry name" value="Acyl_CoA_acyltransferase"/>
</dbReference>
<dbReference type="PROSITE" id="PS51186">
    <property type="entry name" value="GNAT"/>
    <property type="match status" value="1"/>
</dbReference>
<name>A0ABW5A2D5_9BACL</name>
<evidence type="ECO:0000259" key="1">
    <source>
        <dbReference type="PROSITE" id="PS51186"/>
    </source>
</evidence>
<dbReference type="SUPFAM" id="SSF55729">
    <property type="entry name" value="Acyl-CoA N-acyltransferases (Nat)"/>
    <property type="match status" value="1"/>
</dbReference>
<dbReference type="Proteomes" id="UP001597343">
    <property type="component" value="Unassembled WGS sequence"/>
</dbReference>
<dbReference type="EMBL" id="JBHUIO010000019">
    <property type="protein sequence ID" value="MFD2172278.1"/>
    <property type="molecule type" value="Genomic_DNA"/>
</dbReference>